<dbReference type="AlphaFoldDB" id="A0A810QDF2"/>
<feature type="transmembrane region" description="Helical" evidence="3">
    <location>
        <begin position="12"/>
        <end position="34"/>
    </location>
</feature>
<dbReference type="EMBL" id="AP023418">
    <property type="protein sequence ID" value="BCK82593.1"/>
    <property type="molecule type" value="Genomic_DNA"/>
</dbReference>
<dbReference type="Proteomes" id="UP000681035">
    <property type="component" value="Chromosome"/>
</dbReference>
<keyword evidence="5" id="KW-1185">Reference proteome</keyword>
<sequence length="231" mass="26520">MKKTFEVIKTVLTWLIVLLAVCMMVFTIVSVTTFDRNDRALFGYKMYIVRSDSMSATDFKAGDLILVRSVDPATLQEGDIIAYTSQDTASFGETVTHKIRSLTTDADGQPAFITYGTTTDTDDEMPVTYPYVLGKYEKCLSGVGNFFQFLKTTPGYILCIFLPFFLLILMEGINCVRLFKRYKSEEQREIQAQQANLERQREENQRMMQELMEMKARLEEKEKAPEEPPRA</sequence>
<dbReference type="KEGG" id="vcop:MM50RIKEN_23560"/>
<proteinExistence type="predicted"/>
<dbReference type="NCBIfam" id="TIGR02228">
    <property type="entry name" value="sigpep_I_arch"/>
    <property type="match status" value="1"/>
</dbReference>
<dbReference type="InterPro" id="IPR001733">
    <property type="entry name" value="Peptidase_S26B"/>
</dbReference>
<keyword evidence="3" id="KW-0812">Transmembrane</keyword>
<evidence type="ECO:0000256" key="1">
    <source>
        <dbReference type="NCBIfam" id="TIGR02228"/>
    </source>
</evidence>
<keyword evidence="2" id="KW-0175">Coiled coil</keyword>
<evidence type="ECO:0000313" key="4">
    <source>
        <dbReference type="EMBL" id="BCK82593.1"/>
    </source>
</evidence>
<feature type="transmembrane region" description="Helical" evidence="3">
    <location>
        <begin position="155"/>
        <end position="179"/>
    </location>
</feature>
<name>A0A810QDF2_9FIRM</name>
<evidence type="ECO:0000256" key="2">
    <source>
        <dbReference type="SAM" id="Coils"/>
    </source>
</evidence>
<gene>
    <name evidence="4" type="ORF">MM50RIKEN_23560</name>
</gene>
<keyword evidence="3" id="KW-0472">Membrane</keyword>
<dbReference type="EC" id="3.4.21.89" evidence="1"/>
<dbReference type="GO" id="GO:0009003">
    <property type="term" value="F:signal peptidase activity"/>
    <property type="evidence" value="ECO:0007669"/>
    <property type="project" value="UniProtKB-EC"/>
</dbReference>
<organism evidence="4 5">
    <name type="scientific">Vescimonas coprocola</name>
    <dbReference type="NCBI Taxonomy" id="2714355"/>
    <lineage>
        <taxon>Bacteria</taxon>
        <taxon>Bacillati</taxon>
        <taxon>Bacillota</taxon>
        <taxon>Clostridia</taxon>
        <taxon>Eubacteriales</taxon>
        <taxon>Oscillospiraceae</taxon>
        <taxon>Vescimonas</taxon>
    </lineage>
</organism>
<dbReference type="GO" id="GO:0016020">
    <property type="term" value="C:membrane"/>
    <property type="evidence" value="ECO:0007669"/>
    <property type="project" value="UniProtKB-UniRule"/>
</dbReference>
<feature type="coiled-coil region" evidence="2">
    <location>
        <begin position="183"/>
        <end position="224"/>
    </location>
</feature>
<dbReference type="GO" id="GO:0004252">
    <property type="term" value="F:serine-type endopeptidase activity"/>
    <property type="evidence" value="ECO:0007669"/>
    <property type="project" value="UniProtKB-UniRule"/>
</dbReference>
<dbReference type="GO" id="GO:0006465">
    <property type="term" value="P:signal peptide processing"/>
    <property type="evidence" value="ECO:0007669"/>
    <property type="project" value="UniProtKB-UniRule"/>
</dbReference>
<evidence type="ECO:0000313" key="5">
    <source>
        <dbReference type="Proteomes" id="UP000681035"/>
    </source>
</evidence>
<protein>
    <recommendedName>
        <fullName evidence="1">Signal peptidase I</fullName>
        <ecNumber evidence="1">3.4.21.89</ecNumber>
    </recommendedName>
</protein>
<dbReference type="RefSeq" id="WP_213541149.1">
    <property type="nucleotide sequence ID" value="NZ_AP023418.1"/>
</dbReference>
<reference evidence="4" key="1">
    <citation type="submission" date="2020-09" db="EMBL/GenBank/DDBJ databases">
        <title>New species isolated from human feces.</title>
        <authorList>
            <person name="Kitahara M."/>
            <person name="Shigeno Y."/>
            <person name="Shime M."/>
            <person name="Matsumoto Y."/>
            <person name="Nakamura S."/>
            <person name="Motooka D."/>
            <person name="Fukuoka S."/>
            <person name="Nishikawa H."/>
            <person name="Benno Y."/>
        </authorList>
    </citation>
    <scope>NUCLEOTIDE SEQUENCE</scope>
    <source>
        <strain evidence="4">MM50</strain>
    </source>
</reference>
<evidence type="ECO:0000256" key="3">
    <source>
        <dbReference type="SAM" id="Phobius"/>
    </source>
</evidence>
<keyword evidence="3" id="KW-1133">Transmembrane helix</keyword>
<accession>A0A810QDF2</accession>